<reference evidence="2 3" key="1">
    <citation type="submission" date="2016-10" db="EMBL/GenBank/DDBJ databases">
        <authorList>
            <person name="de Groot N.N."/>
        </authorList>
    </citation>
    <scope>NUCLEOTIDE SEQUENCE [LARGE SCALE GENOMIC DNA]</scope>
    <source>
        <strain evidence="2 3">DSM 25232</strain>
    </source>
</reference>
<dbReference type="Proteomes" id="UP000198521">
    <property type="component" value="Unassembled WGS sequence"/>
</dbReference>
<dbReference type="EMBL" id="FOAB01000001">
    <property type="protein sequence ID" value="SEK51830.1"/>
    <property type="molecule type" value="Genomic_DNA"/>
</dbReference>
<dbReference type="OrthoDB" id="1143964at2"/>
<accession>A0A1H7HS32</accession>
<sequence>MNTNNKIPVWFWIVSIIALIWNIMGVMAYLGQAYMTEEILNAMPEADQNFYHNIPAWVTAVFAVAVFSGLFGSVALIIKKKWAIVLFIMSLLTILAQQVYNFFIQDFVTLSGQRLYMPVMIVVFAIFLIWFSRFSKSKGWIS</sequence>
<feature type="transmembrane region" description="Helical" evidence="1">
    <location>
        <begin position="84"/>
        <end position="103"/>
    </location>
</feature>
<evidence type="ECO:0008006" key="4">
    <source>
        <dbReference type="Google" id="ProtNLM"/>
    </source>
</evidence>
<dbReference type="AlphaFoldDB" id="A0A1H7HS32"/>
<feature type="transmembrane region" description="Helical" evidence="1">
    <location>
        <begin position="9"/>
        <end position="34"/>
    </location>
</feature>
<dbReference type="STRING" id="1038014.SAMN04487910_0711"/>
<gene>
    <name evidence="2" type="ORF">SAMN04487910_0711</name>
</gene>
<keyword evidence="1" id="KW-1133">Transmembrane helix</keyword>
<keyword evidence="1" id="KW-0472">Membrane</keyword>
<name>A0A1H7HS32_AQUAM</name>
<evidence type="ECO:0000256" key="1">
    <source>
        <dbReference type="SAM" id="Phobius"/>
    </source>
</evidence>
<dbReference type="RefSeq" id="WP_091405659.1">
    <property type="nucleotide sequence ID" value="NZ_FOAB01000001.1"/>
</dbReference>
<feature type="transmembrane region" description="Helical" evidence="1">
    <location>
        <begin position="115"/>
        <end position="132"/>
    </location>
</feature>
<feature type="transmembrane region" description="Helical" evidence="1">
    <location>
        <begin position="54"/>
        <end position="77"/>
    </location>
</feature>
<proteinExistence type="predicted"/>
<keyword evidence="1" id="KW-0812">Transmembrane</keyword>
<evidence type="ECO:0000313" key="3">
    <source>
        <dbReference type="Proteomes" id="UP000198521"/>
    </source>
</evidence>
<keyword evidence="3" id="KW-1185">Reference proteome</keyword>
<protein>
    <recommendedName>
        <fullName evidence="4">Sugar transporter</fullName>
    </recommendedName>
</protein>
<organism evidence="2 3">
    <name type="scientific">Aquimarina amphilecti</name>
    <dbReference type="NCBI Taxonomy" id="1038014"/>
    <lineage>
        <taxon>Bacteria</taxon>
        <taxon>Pseudomonadati</taxon>
        <taxon>Bacteroidota</taxon>
        <taxon>Flavobacteriia</taxon>
        <taxon>Flavobacteriales</taxon>
        <taxon>Flavobacteriaceae</taxon>
        <taxon>Aquimarina</taxon>
    </lineage>
</organism>
<evidence type="ECO:0000313" key="2">
    <source>
        <dbReference type="EMBL" id="SEK51830.1"/>
    </source>
</evidence>